<dbReference type="GO" id="GO:0005634">
    <property type="term" value="C:nucleus"/>
    <property type="evidence" value="ECO:0007669"/>
    <property type="project" value="UniProtKB-SubCell"/>
</dbReference>
<dbReference type="GO" id="GO:0045944">
    <property type="term" value="P:positive regulation of transcription by RNA polymerase II"/>
    <property type="evidence" value="ECO:0007669"/>
    <property type="project" value="UniProtKB-ARBA"/>
</dbReference>
<dbReference type="CDD" id="cd00086">
    <property type="entry name" value="homeodomain"/>
    <property type="match status" value="1"/>
</dbReference>
<dbReference type="Proteomes" id="UP001153321">
    <property type="component" value="Chromosome 11"/>
</dbReference>
<comment type="subcellular location">
    <subcellularLocation>
        <location evidence="1 5 6">Nucleus</location>
    </subcellularLocation>
</comment>
<dbReference type="SMART" id="SM00389">
    <property type="entry name" value="HOX"/>
    <property type="match status" value="1"/>
</dbReference>
<reference evidence="9" key="1">
    <citation type="submission" date="2022-02" db="EMBL/GenBank/DDBJ databases">
        <authorList>
            <person name="King R."/>
        </authorList>
    </citation>
    <scope>NUCLEOTIDE SEQUENCE</scope>
</reference>
<dbReference type="PANTHER" id="PTHR45664">
    <property type="entry name" value="PROTEIN ZERKNUELLT 1-RELATED"/>
    <property type="match status" value="1"/>
</dbReference>
<evidence type="ECO:0000313" key="9">
    <source>
        <dbReference type="EMBL" id="CAH1635629.1"/>
    </source>
</evidence>
<evidence type="ECO:0000313" key="10">
    <source>
        <dbReference type="Proteomes" id="UP001153321"/>
    </source>
</evidence>
<dbReference type="GO" id="GO:0000978">
    <property type="term" value="F:RNA polymerase II cis-regulatory region sequence-specific DNA binding"/>
    <property type="evidence" value="ECO:0007669"/>
    <property type="project" value="TreeGrafter"/>
</dbReference>
<dbReference type="PROSITE" id="PS00027">
    <property type="entry name" value="HOMEOBOX_1"/>
    <property type="match status" value="1"/>
</dbReference>
<evidence type="ECO:0000256" key="3">
    <source>
        <dbReference type="ARBA" id="ARBA00023155"/>
    </source>
</evidence>
<sequence>MPVPVYAPLPPNQYNWHNRQLAEWPTARPESLPILQKKKRVRTAFTTEQLMQLEREYKSNCFLIRHRRIQLSQALGLNERTIKIWFQNRRMKEKKEKMVISEDRPLQQPILHLSSTYQNYPAAAVPTEQTAVFEPHQHSPYMRMENTFIPGGAILPESYIIQKQHQQPGVQVSLMPPVPHPMDSKENVSLEFWPDENDRNLKLTEQQYSSIQYRHPGAANIPMQFSETFVSKQQHYLPKTNGITQHFVHPVNCEESLYSQNNIQNLQPSEQQHSSVQYRYPATATDVQVQPPQNLLSEPSHVNVQRNTELDLSSLNSVKTVPLKDFEDFCQKAMLDELKKSGSENFESKQCDCSKCMYDDDLAIASLDHFEKPPHQPEIPNSPEVLSPDASSDTDNFLPKLTEDELLLTDWHRIIKNIK</sequence>
<keyword evidence="4 5" id="KW-0539">Nucleus</keyword>
<evidence type="ECO:0000256" key="1">
    <source>
        <dbReference type="ARBA" id="ARBA00004123"/>
    </source>
</evidence>
<evidence type="ECO:0000256" key="7">
    <source>
        <dbReference type="SAM" id="MobiDB-lite"/>
    </source>
</evidence>
<evidence type="ECO:0000256" key="6">
    <source>
        <dbReference type="RuleBase" id="RU000682"/>
    </source>
</evidence>
<dbReference type="InterPro" id="IPR017970">
    <property type="entry name" value="Homeobox_CS"/>
</dbReference>
<organism evidence="9 10">
    <name type="scientific">Spodoptera littoralis</name>
    <name type="common">Egyptian cotton leafworm</name>
    <dbReference type="NCBI Taxonomy" id="7109"/>
    <lineage>
        <taxon>Eukaryota</taxon>
        <taxon>Metazoa</taxon>
        <taxon>Ecdysozoa</taxon>
        <taxon>Arthropoda</taxon>
        <taxon>Hexapoda</taxon>
        <taxon>Insecta</taxon>
        <taxon>Pterygota</taxon>
        <taxon>Neoptera</taxon>
        <taxon>Endopterygota</taxon>
        <taxon>Lepidoptera</taxon>
        <taxon>Glossata</taxon>
        <taxon>Ditrysia</taxon>
        <taxon>Noctuoidea</taxon>
        <taxon>Noctuidae</taxon>
        <taxon>Amphipyrinae</taxon>
        <taxon>Spodoptera</taxon>
    </lineage>
</organism>
<gene>
    <name evidence="9" type="ORF">SPLIT_LOCUS991</name>
</gene>
<evidence type="ECO:0000256" key="2">
    <source>
        <dbReference type="ARBA" id="ARBA00023125"/>
    </source>
</evidence>
<dbReference type="AlphaFoldDB" id="A0A9P0MZA5"/>
<evidence type="ECO:0000259" key="8">
    <source>
        <dbReference type="PROSITE" id="PS50071"/>
    </source>
</evidence>
<evidence type="ECO:0000256" key="4">
    <source>
        <dbReference type="ARBA" id="ARBA00023242"/>
    </source>
</evidence>
<dbReference type="PROSITE" id="PS50071">
    <property type="entry name" value="HOMEOBOX_2"/>
    <property type="match status" value="1"/>
</dbReference>
<keyword evidence="2 5" id="KW-0238">DNA-binding</keyword>
<dbReference type="InterPro" id="IPR009057">
    <property type="entry name" value="Homeodomain-like_sf"/>
</dbReference>
<feature type="DNA-binding region" description="Homeobox" evidence="5">
    <location>
        <begin position="38"/>
        <end position="97"/>
    </location>
</feature>
<dbReference type="SUPFAM" id="SSF46689">
    <property type="entry name" value="Homeodomain-like"/>
    <property type="match status" value="1"/>
</dbReference>
<dbReference type="Gene3D" id="1.10.10.60">
    <property type="entry name" value="Homeodomain-like"/>
    <property type="match status" value="1"/>
</dbReference>
<dbReference type="InterPro" id="IPR001356">
    <property type="entry name" value="HD"/>
</dbReference>
<dbReference type="PANTHER" id="PTHR45664:SF12">
    <property type="entry name" value="PANCREAS_DUODENUM HOMEOBOX PROTEIN 1"/>
    <property type="match status" value="1"/>
</dbReference>
<keyword evidence="3 5" id="KW-0371">Homeobox</keyword>
<proteinExistence type="predicted"/>
<accession>A0A9P0MZA5</accession>
<feature type="domain" description="Homeobox" evidence="8">
    <location>
        <begin position="36"/>
        <end position="96"/>
    </location>
</feature>
<dbReference type="EMBL" id="LR824542">
    <property type="protein sequence ID" value="CAH1635629.1"/>
    <property type="molecule type" value="Genomic_DNA"/>
</dbReference>
<dbReference type="GO" id="GO:0000981">
    <property type="term" value="F:DNA-binding transcription factor activity, RNA polymerase II-specific"/>
    <property type="evidence" value="ECO:0007669"/>
    <property type="project" value="InterPro"/>
</dbReference>
<evidence type="ECO:0000256" key="5">
    <source>
        <dbReference type="PROSITE-ProRule" id="PRU00108"/>
    </source>
</evidence>
<feature type="region of interest" description="Disordered" evidence="7">
    <location>
        <begin position="371"/>
        <end position="395"/>
    </location>
</feature>
<protein>
    <recommendedName>
        <fullName evidence="8">Homeobox domain-containing protein</fullName>
    </recommendedName>
</protein>
<name>A0A9P0MZA5_SPOLI</name>
<keyword evidence="10" id="KW-1185">Reference proteome</keyword>
<dbReference type="Pfam" id="PF00046">
    <property type="entry name" value="Homeodomain"/>
    <property type="match status" value="1"/>
</dbReference>